<gene>
    <name evidence="1" type="ORF">Syun_008598</name>
</gene>
<comment type="caution">
    <text evidence="1">The sequence shown here is derived from an EMBL/GenBank/DDBJ whole genome shotgun (WGS) entry which is preliminary data.</text>
</comment>
<dbReference type="EMBL" id="JBBNAF010000004">
    <property type="protein sequence ID" value="KAK9150289.1"/>
    <property type="molecule type" value="Genomic_DNA"/>
</dbReference>
<evidence type="ECO:0000313" key="2">
    <source>
        <dbReference type="Proteomes" id="UP001420932"/>
    </source>
</evidence>
<protein>
    <submittedName>
        <fullName evidence="1">Uncharacterized protein</fullName>
    </submittedName>
</protein>
<organism evidence="1 2">
    <name type="scientific">Stephania yunnanensis</name>
    <dbReference type="NCBI Taxonomy" id="152371"/>
    <lineage>
        <taxon>Eukaryota</taxon>
        <taxon>Viridiplantae</taxon>
        <taxon>Streptophyta</taxon>
        <taxon>Embryophyta</taxon>
        <taxon>Tracheophyta</taxon>
        <taxon>Spermatophyta</taxon>
        <taxon>Magnoliopsida</taxon>
        <taxon>Ranunculales</taxon>
        <taxon>Menispermaceae</taxon>
        <taxon>Menispermoideae</taxon>
        <taxon>Cissampelideae</taxon>
        <taxon>Stephania</taxon>
    </lineage>
</organism>
<dbReference type="Proteomes" id="UP001420932">
    <property type="component" value="Unassembled WGS sequence"/>
</dbReference>
<name>A0AAP0KEW9_9MAGN</name>
<sequence length="113" mass="12258">MVMQAVGMSFSKIVFLSGAAYTPRSATNGQLADILGILQLIGIRIRGSLSFSVNEVFCTKSKTEFIPSLNQKRNQFSFLIESASTISETEFIPEMSSAEKGGMGMNADSDDFD</sequence>
<proteinExistence type="predicted"/>
<accession>A0AAP0KEW9</accession>
<keyword evidence="2" id="KW-1185">Reference proteome</keyword>
<evidence type="ECO:0000313" key="1">
    <source>
        <dbReference type="EMBL" id="KAK9150289.1"/>
    </source>
</evidence>
<dbReference type="AlphaFoldDB" id="A0AAP0KEW9"/>
<reference evidence="1 2" key="1">
    <citation type="submission" date="2024-01" db="EMBL/GenBank/DDBJ databases">
        <title>Genome assemblies of Stephania.</title>
        <authorList>
            <person name="Yang L."/>
        </authorList>
    </citation>
    <scope>NUCLEOTIDE SEQUENCE [LARGE SCALE GENOMIC DNA]</scope>
    <source>
        <strain evidence="1">YNDBR</strain>
        <tissue evidence="1">Leaf</tissue>
    </source>
</reference>